<keyword evidence="3 9" id="KW-0285">Flavoprotein</keyword>
<comment type="similarity">
    <text evidence="9">Belongs to the Dus family. DusA subfamily.</text>
</comment>
<dbReference type="PIRSF" id="PIRSF006621">
    <property type="entry name" value="Dus"/>
    <property type="match status" value="1"/>
</dbReference>
<dbReference type="GO" id="GO:0102264">
    <property type="term" value="F:tRNA-dihydrouridine20 synthase activity"/>
    <property type="evidence" value="ECO:0007669"/>
    <property type="project" value="UniProtKB-EC"/>
</dbReference>
<comment type="cofactor">
    <cofactor evidence="1 9 10 12">
        <name>FMN</name>
        <dbReference type="ChEBI" id="CHEBI:58210"/>
    </cofactor>
</comment>
<feature type="site" description="Interacts with tRNA" evidence="9">
    <location>
        <position position="93"/>
    </location>
</feature>
<evidence type="ECO:0000256" key="4">
    <source>
        <dbReference type="ARBA" id="ARBA00022643"/>
    </source>
</evidence>
<organism evidence="14 15">
    <name type="scientific">Aureimonas phyllosphaerae</name>
    <dbReference type="NCBI Taxonomy" id="1166078"/>
    <lineage>
        <taxon>Bacteria</taxon>
        <taxon>Pseudomonadati</taxon>
        <taxon>Pseudomonadota</taxon>
        <taxon>Alphaproteobacteria</taxon>
        <taxon>Hyphomicrobiales</taxon>
        <taxon>Aurantimonadaceae</taxon>
        <taxon>Aureimonas</taxon>
    </lineage>
</organism>
<evidence type="ECO:0000259" key="13">
    <source>
        <dbReference type="Pfam" id="PF01207"/>
    </source>
</evidence>
<dbReference type="Gene3D" id="1.20.120.1460">
    <property type="match status" value="1"/>
</dbReference>
<feature type="active site" description="Proton donor" evidence="9 11">
    <location>
        <position position="96"/>
    </location>
</feature>
<dbReference type="InterPro" id="IPR004653">
    <property type="entry name" value="DusA"/>
</dbReference>
<gene>
    <name evidence="9" type="primary">dusA</name>
    <name evidence="14" type="ORF">GGR05_001640</name>
</gene>
<keyword evidence="15" id="KW-1185">Reference proteome</keyword>
<feature type="site" description="Interacts with tRNA" evidence="9">
    <location>
        <position position="182"/>
    </location>
</feature>
<reference evidence="14 15" key="1">
    <citation type="submission" date="2020-08" db="EMBL/GenBank/DDBJ databases">
        <title>Genomic Encyclopedia of Type Strains, Phase IV (KMG-IV): sequencing the most valuable type-strain genomes for metagenomic binning, comparative biology and taxonomic classification.</title>
        <authorList>
            <person name="Goeker M."/>
        </authorList>
    </citation>
    <scope>NUCLEOTIDE SEQUENCE [LARGE SCALE GENOMIC DNA]</scope>
    <source>
        <strain evidence="14 15">DSM 25024</strain>
    </source>
</reference>
<comment type="catalytic activity">
    <reaction evidence="9">
        <text>5,6-dihydrouridine(20a) in tRNA + NAD(+) = uridine(20a) in tRNA + NADH + H(+)</text>
        <dbReference type="Rhea" id="RHEA:53348"/>
        <dbReference type="Rhea" id="RHEA-COMP:13535"/>
        <dbReference type="Rhea" id="RHEA-COMP:13536"/>
        <dbReference type="ChEBI" id="CHEBI:15378"/>
        <dbReference type="ChEBI" id="CHEBI:57540"/>
        <dbReference type="ChEBI" id="CHEBI:57945"/>
        <dbReference type="ChEBI" id="CHEBI:65315"/>
        <dbReference type="ChEBI" id="CHEBI:74443"/>
    </reaction>
</comment>
<dbReference type="CDD" id="cd02801">
    <property type="entry name" value="DUS_like_FMN"/>
    <property type="match status" value="1"/>
</dbReference>
<comment type="catalytic activity">
    <reaction evidence="9">
        <text>5,6-dihydrouridine(20) in tRNA + NAD(+) = uridine(20) in tRNA + NADH + H(+)</text>
        <dbReference type="Rhea" id="RHEA:53340"/>
        <dbReference type="Rhea" id="RHEA-COMP:13533"/>
        <dbReference type="Rhea" id="RHEA-COMP:13534"/>
        <dbReference type="ChEBI" id="CHEBI:15378"/>
        <dbReference type="ChEBI" id="CHEBI:57540"/>
        <dbReference type="ChEBI" id="CHEBI:57945"/>
        <dbReference type="ChEBI" id="CHEBI:65315"/>
        <dbReference type="ChEBI" id="CHEBI:74443"/>
        <dbReference type="EC" id="1.3.1.91"/>
    </reaction>
</comment>
<feature type="site" description="Interacts with tRNA; defines subfamily-specific binding signature" evidence="9">
    <location>
        <position position="295"/>
    </location>
</feature>
<dbReference type="NCBIfam" id="NF008774">
    <property type="entry name" value="PRK11815.1"/>
    <property type="match status" value="1"/>
</dbReference>
<keyword evidence="6 9" id="KW-0521">NADP</keyword>
<feature type="binding site" evidence="9 12">
    <location>
        <begin position="229"/>
        <end position="230"/>
    </location>
    <ligand>
        <name>FMN</name>
        <dbReference type="ChEBI" id="CHEBI:58210"/>
    </ligand>
</feature>
<accession>A0A7W6BP33</accession>
<feature type="binding site" evidence="9 12">
    <location>
        <begin position="207"/>
        <end position="209"/>
    </location>
    <ligand>
        <name>FMN</name>
        <dbReference type="ChEBI" id="CHEBI:58210"/>
    </ligand>
</feature>
<dbReference type="InterPro" id="IPR013785">
    <property type="entry name" value="Aldolase_TIM"/>
</dbReference>
<dbReference type="Proteomes" id="UP000531216">
    <property type="component" value="Unassembled WGS sequence"/>
</dbReference>
<dbReference type="PANTHER" id="PTHR42907">
    <property type="entry name" value="FMN-LINKED OXIDOREDUCTASES SUPERFAMILY PROTEIN"/>
    <property type="match status" value="1"/>
</dbReference>
<keyword evidence="7 9" id="KW-0694">RNA-binding</keyword>
<dbReference type="Pfam" id="PF01207">
    <property type="entry name" value="Dus"/>
    <property type="match status" value="1"/>
</dbReference>
<name>A0A7W6BP33_9HYPH</name>
<feature type="domain" description="DUS-like FMN-binding" evidence="13">
    <location>
        <begin position="11"/>
        <end position="313"/>
    </location>
</feature>
<evidence type="ECO:0000256" key="7">
    <source>
        <dbReference type="ARBA" id="ARBA00022884"/>
    </source>
</evidence>
<evidence type="ECO:0000256" key="12">
    <source>
        <dbReference type="PIRSR" id="PIRSR006621-2"/>
    </source>
</evidence>
<dbReference type="Gene3D" id="3.20.20.70">
    <property type="entry name" value="Aldolase class I"/>
    <property type="match status" value="1"/>
</dbReference>
<proteinExistence type="inferred from homology"/>
<feature type="binding site" evidence="9 12">
    <location>
        <position position="167"/>
    </location>
    <ligand>
        <name>FMN</name>
        <dbReference type="ChEBI" id="CHEBI:58210"/>
    </ligand>
</feature>
<protein>
    <recommendedName>
        <fullName evidence="9">tRNA-dihydrouridine(20/20a) synthase</fullName>
        <ecNumber evidence="9">1.3.1.91</ecNumber>
    </recommendedName>
    <alternativeName>
        <fullName evidence="9">U20-specific dihydrouridine synthase</fullName>
        <shortName evidence="9">U20-specific Dus</shortName>
    </alternativeName>
    <alternativeName>
        <fullName evidence="9">tRNA-dihydrouridine synthase A</fullName>
    </alternativeName>
</protein>
<dbReference type="AlphaFoldDB" id="A0A7W6BP33"/>
<comment type="function">
    <text evidence="9">Catalyzes the synthesis of 5,6-dihydrouridine (D), a modified base found in the D-loop of most tRNAs, via the reduction of the C5-C6 double bond in target uridines. Specifically modifies U20 and U20a in tRNAs.</text>
</comment>
<comment type="caution">
    <text evidence="9">Lacks conserved residue(s) required for the propagation of feature annotation.</text>
</comment>
<keyword evidence="12" id="KW-0547">Nucleotide-binding</keyword>
<dbReference type="EC" id="1.3.1.91" evidence="9"/>
<dbReference type="RefSeq" id="WP_090960310.1">
    <property type="nucleotide sequence ID" value="NZ_FOOA01000003.1"/>
</dbReference>
<feature type="binding site" evidence="9 12">
    <location>
        <position position="66"/>
    </location>
    <ligand>
        <name>FMN</name>
        <dbReference type="ChEBI" id="CHEBI:58210"/>
    </ligand>
</feature>
<keyword evidence="4 9" id="KW-0288">FMN</keyword>
<evidence type="ECO:0000256" key="10">
    <source>
        <dbReference type="PIRNR" id="PIRNR006621"/>
    </source>
</evidence>
<evidence type="ECO:0000313" key="15">
    <source>
        <dbReference type="Proteomes" id="UP000531216"/>
    </source>
</evidence>
<dbReference type="InterPro" id="IPR001269">
    <property type="entry name" value="DUS_fam"/>
</dbReference>
<dbReference type="PROSITE" id="PS01136">
    <property type="entry name" value="UPF0034"/>
    <property type="match status" value="1"/>
</dbReference>
<evidence type="ECO:0000256" key="8">
    <source>
        <dbReference type="ARBA" id="ARBA00023002"/>
    </source>
</evidence>
<comment type="caution">
    <text evidence="14">The sequence shown here is derived from an EMBL/GenBank/DDBJ whole genome shotgun (WGS) entry which is preliminary data.</text>
</comment>
<keyword evidence="5 9" id="KW-0819">tRNA processing</keyword>
<evidence type="ECO:0000256" key="3">
    <source>
        <dbReference type="ARBA" id="ARBA00022630"/>
    </source>
</evidence>
<comment type="catalytic activity">
    <reaction evidence="9">
        <text>5,6-dihydrouridine(20a) in tRNA + NADP(+) = uridine(20a) in tRNA + NADPH + H(+)</text>
        <dbReference type="Rhea" id="RHEA:53344"/>
        <dbReference type="Rhea" id="RHEA-COMP:13535"/>
        <dbReference type="Rhea" id="RHEA-COMP:13536"/>
        <dbReference type="ChEBI" id="CHEBI:15378"/>
        <dbReference type="ChEBI" id="CHEBI:57783"/>
        <dbReference type="ChEBI" id="CHEBI:58349"/>
        <dbReference type="ChEBI" id="CHEBI:65315"/>
        <dbReference type="ChEBI" id="CHEBI:74443"/>
    </reaction>
</comment>
<dbReference type="InterPro" id="IPR018517">
    <property type="entry name" value="tRNA_hU_synthase_CS"/>
</dbReference>
<dbReference type="GO" id="GO:0000049">
    <property type="term" value="F:tRNA binding"/>
    <property type="evidence" value="ECO:0007669"/>
    <property type="project" value="UniProtKB-UniRule"/>
</dbReference>
<dbReference type="EMBL" id="JACIDO010000003">
    <property type="protein sequence ID" value="MBB3935496.1"/>
    <property type="molecule type" value="Genomic_DNA"/>
</dbReference>
<evidence type="ECO:0000256" key="5">
    <source>
        <dbReference type="ARBA" id="ARBA00022694"/>
    </source>
</evidence>
<evidence type="ECO:0000256" key="11">
    <source>
        <dbReference type="PIRSR" id="PIRSR006621-1"/>
    </source>
</evidence>
<comment type="catalytic activity">
    <reaction evidence="9">
        <text>5,6-dihydrouridine(20) in tRNA + NADP(+) = uridine(20) in tRNA + NADPH + H(+)</text>
        <dbReference type="Rhea" id="RHEA:53336"/>
        <dbReference type="Rhea" id="RHEA-COMP:13533"/>
        <dbReference type="Rhea" id="RHEA-COMP:13534"/>
        <dbReference type="ChEBI" id="CHEBI:15378"/>
        <dbReference type="ChEBI" id="CHEBI:57783"/>
        <dbReference type="ChEBI" id="CHEBI:58349"/>
        <dbReference type="ChEBI" id="CHEBI:65315"/>
        <dbReference type="ChEBI" id="CHEBI:74443"/>
        <dbReference type="EC" id="1.3.1.91"/>
    </reaction>
</comment>
<comment type="similarity">
    <text evidence="10">Belongs to the dus family.</text>
</comment>
<evidence type="ECO:0000256" key="2">
    <source>
        <dbReference type="ARBA" id="ARBA00022555"/>
    </source>
</evidence>
<dbReference type="NCBIfam" id="TIGR00742">
    <property type="entry name" value="yjbN"/>
    <property type="match status" value="1"/>
</dbReference>
<evidence type="ECO:0000256" key="1">
    <source>
        <dbReference type="ARBA" id="ARBA00001917"/>
    </source>
</evidence>
<sequence length="332" mass="36193">MRPYLPVRFAVAPMIDWTDRHCRYLHRQLAPRALLYTEMVVADAILHGDRDRLLGFDAAEHPLALQIGGSDPAKLAEAARIGEAFGYDEINLNVGCPSDRVQSGAFGACLMRDPDLVGRCLAAMREAVAIPVTVKCRIGVDEQDPEPALDVLADRAVEAGVSAIWVHARKAWLQGLSPKENREIPPLDYERVYRLKQRLPEMFVGLNGGLATTEAAASHLNRVDGVMMGRGAYQTPSELARVGELCHGEPPVPVDYPALIDAMAAYAERHMAAGGRLSNVTRHMIGLFTGLPGARRWRQILSERAVRPGATPELLRDAFAEVQLDPANAAAA</sequence>
<dbReference type="SUPFAM" id="SSF51395">
    <property type="entry name" value="FMN-linked oxidoreductases"/>
    <property type="match status" value="1"/>
</dbReference>
<keyword evidence="2 9" id="KW-0820">tRNA-binding</keyword>
<dbReference type="GO" id="GO:0010181">
    <property type="term" value="F:FMN binding"/>
    <property type="evidence" value="ECO:0007669"/>
    <property type="project" value="UniProtKB-UniRule"/>
</dbReference>
<keyword evidence="8 9" id="KW-0560">Oxidoreductase</keyword>
<dbReference type="PANTHER" id="PTHR42907:SF1">
    <property type="entry name" value="FMN-LINKED OXIDOREDUCTASES SUPERFAMILY PROTEIN"/>
    <property type="match status" value="1"/>
</dbReference>
<dbReference type="InterPro" id="IPR035587">
    <property type="entry name" value="DUS-like_FMN-bd"/>
</dbReference>
<evidence type="ECO:0000256" key="9">
    <source>
        <dbReference type="HAMAP-Rule" id="MF_02041"/>
    </source>
</evidence>
<dbReference type="OrthoDB" id="9783413at2"/>
<evidence type="ECO:0000313" key="14">
    <source>
        <dbReference type="EMBL" id="MBB3935496.1"/>
    </source>
</evidence>
<feature type="binding site" evidence="9 12">
    <location>
        <position position="135"/>
    </location>
    <ligand>
        <name>FMN</name>
        <dbReference type="ChEBI" id="CHEBI:58210"/>
    </ligand>
</feature>
<evidence type="ECO:0000256" key="6">
    <source>
        <dbReference type="ARBA" id="ARBA00022857"/>
    </source>
</evidence>
<feature type="site" description="Interacts with tRNA; defines subfamily-specific binding signature" evidence="9">
    <location>
        <position position="298"/>
    </location>
</feature>
<dbReference type="GO" id="GO:0050660">
    <property type="term" value="F:flavin adenine dinucleotide binding"/>
    <property type="evidence" value="ECO:0007669"/>
    <property type="project" value="InterPro"/>
</dbReference>
<dbReference type="HAMAP" id="MF_02041">
    <property type="entry name" value="DusA_subfam"/>
    <property type="match status" value="1"/>
</dbReference>
<feature type="site" description="Interacts with tRNA; defines subfamily-specific binding signature" evidence="9">
    <location>
        <position position="179"/>
    </location>
</feature>